<keyword evidence="7 10" id="KW-0472">Membrane</keyword>
<keyword evidence="6 10" id="KW-1133">Transmembrane helix</keyword>
<evidence type="ECO:0000256" key="8">
    <source>
        <dbReference type="ARBA" id="ARBA00037847"/>
    </source>
</evidence>
<evidence type="ECO:0000256" key="10">
    <source>
        <dbReference type="SAM" id="Phobius"/>
    </source>
</evidence>
<dbReference type="EMBL" id="MNPL01019929">
    <property type="protein sequence ID" value="OQR69767.1"/>
    <property type="molecule type" value="Genomic_DNA"/>
</dbReference>
<keyword evidence="4 9" id="KW-0812">Transmembrane</keyword>
<evidence type="ECO:0000313" key="13">
    <source>
        <dbReference type="EMBL" id="OQR69767.1"/>
    </source>
</evidence>
<dbReference type="PANTHER" id="PTHR22811">
    <property type="entry name" value="TRANSMEMBRANE EMP24 DOMAIN-CONTAINING PROTEIN"/>
    <property type="match status" value="1"/>
</dbReference>
<keyword evidence="5 11" id="KW-0732">Signal</keyword>
<accession>A0A1V9X889</accession>
<reference evidence="13 14" key="1">
    <citation type="journal article" date="2017" name="Gigascience">
        <title>Draft genome of the honey bee ectoparasitic mite, Tropilaelaps mercedesae, is shaped by the parasitic life history.</title>
        <authorList>
            <person name="Dong X."/>
            <person name="Armstrong S.D."/>
            <person name="Xia D."/>
            <person name="Makepeace B.L."/>
            <person name="Darby A.C."/>
            <person name="Kadowaki T."/>
        </authorList>
    </citation>
    <scope>NUCLEOTIDE SEQUENCE [LARGE SCALE GENOMIC DNA]</scope>
    <source>
        <strain evidence="13">Wuxi-XJTLU</strain>
    </source>
</reference>
<evidence type="ECO:0000313" key="14">
    <source>
        <dbReference type="Proteomes" id="UP000192247"/>
    </source>
</evidence>
<dbReference type="SUPFAM" id="SSF101576">
    <property type="entry name" value="Supernatant protein factor (SPF), C-terminal domain"/>
    <property type="match status" value="1"/>
</dbReference>
<keyword evidence="14" id="KW-1185">Reference proteome</keyword>
<evidence type="ECO:0000256" key="5">
    <source>
        <dbReference type="ARBA" id="ARBA00022729"/>
    </source>
</evidence>
<dbReference type="FunCoup" id="A0A1V9X889">
    <property type="interactions" value="826"/>
</dbReference>
<dbReference type="InterPro" id="IPR015720">
    <property type="entry name" value="Emp24-like"/>
</dbReference>
<dbReference type="PROSITE" id="PS50866">
    <property type="entry name" value="GOLD"/>
    <property type="match status" value="1"/>
</dbReference>
<evidence type="ECO:0000256" key="4">
    <source>
        <dbReference type="ARBA" id="ARBA00022692"/>
    </source>
</evidence>
<comment type="subcellular location">
    <subcellularLocation>
        <location evidence="8">Endomembrane system</location>
        <topology evidence="8">Single-pass membrane protein</topology>
    </subcellularLocation>
    <subcellularLocation>
        <location evidence="1 9">Membrane</location>
        <topology evidence="1 9">Single-pass type I membrane protein</topology>
    </subcellularLocation>
</comment>
<dbReference type="OrthoDB" id="62956at2759"/>
<dbReference type="Pfam" id="PF01105">
    <property type="entry name" value="EMP24_GP25L"/>
    <property type="match status" value="1"/>
</dbReference>
<name>A0A1V9X889_9ACAR</name>
<dbReference type="GO" id="GO:0016020">
    <property type="term" value="C:membrane"/>
    <property type="evidence" value="ECO:0007669"/>
    <property type="project" value="UniProtKB-SubCell"/>
</dbReference>
<evidence type="ECO:0000256" key="3">
    <source>
        <dbReference type="ARBA" id="ARBA00022473"/>
    </source>
</evidence>
<dbReference type="InParanoid" id="A0A1V9X889"/>
<feature type="chain" id="PRO_5012732105" evidence="11">
    <location>
        <begin position="19"/>
        <end position="204"/>
    </location>
</feature>
<evidence type="ECO:0000256" key="7">
    <source>
        <dbReference type="ARBA" id="ARBA00023136"/>
    </source>
</evidence>
<proteinExistence type="inferred from homology"/>
<feature type="signal peptide" evidence="11">
    <location>
        <begin position="1"/>
        <end position="18"/>
    </location>
</feature>
<dbReference type="InterPro" id="IPR009038">
    <property type="entry name" value="GOLD_dom"/>
</dbReference>
<comment type="similarity">
    <text evidence="2 9">Belongs to the EMP24/GP25L family.</text>
</comment>
<dbReference type="InterPro" id="IPR036598">
    <property type="entry name" value="GOLD_dom_sf"/>
</dbReference>
<dbReference type="Proteomes" id="UP000192247">
    <property type="component" value="Unassembled WGS sequence"/>
</dbReference>
<keyword evidence="3" id="KW-0217">Developmental protein</keyword>
<feature type="transmembrane region" description="Helical" evidence="10">
    <location>
        <begin position="171"/>
        <end position="192"/>
    </location>
</feature>
<evidence type="ECO:0000256" key="2">
    <source>
        <dbReference type="ARBA" id="ARBA00007104"/>
    </source>
</evidence>
<dbReference type="AlphaFoldDB" id="A0A1V9X889"/>
<sequence>MWGCSFVLLGVIASACRAVELTFELPDNAKQCFYEEIPEGTKTTMEFQVIIGGNYDVDLIVTGPGNVELYKHQQKQFDTVQFTAQTSGVYSACFSNEFSTFSHKLVYMNFQIGEEQPLPGQHADKQSAMTKMEDSITQIHKNLNTVGDYQTHYRLRENHGRKIAEDLNSRVMWYSAVESFAICSIFLTYVFIMKGFFSDKKSIR</sequence>
<dbReference type="STRING" id="418985.A0A1V9X889"/>
<protein>
    <submittedName>
        <fullName evidence="13">Transmembrane emp24 domain-containing protein 7-like</fullName>
    </submittedName>
</protein>
<feature type="domain" description="GOLD" evidence="12">
    <location>
        <begin position="30"/>
        <end position="112"/>
    </location>
</feature>
<dbReference type="GO" id="GO:0012505">
    <property type="term" value="C:endomembrane system"/>
    <property type="evidence" value="ECO:0007669"/>
    <property type="project" value="UniProtKB-SubCell"/>
</dbReference>
<evidence type="ECO:0000256" key="1">
    <source>
        <dbReference type="ARBA" id="ARBA00004479"/>
    </source>
</evidence>
<evidence type="ECO:0000256" key="11">
    <source>
        <dbReference type="SAM" id="SignalP"/>
    </source>
</evidence>
<dbReference type="SMART" id="SM01190">
    <property type="entry name" value="EMP24_GP25L"/>
    <property type="match status" value="1"/>
</dbReference>
<comment type="caution">
    <text evidence="13">The sequence shown here is derived from an EMBL/GenBank/DDBJ whole genome shotgun (WGS) entry which is preliminary data.</text>
</comment>
<evidence type="ECO:0000256" key="9">
    <source>
        <dbReference type="RuleBase" id="RU003827"/>
    </source>
</evidence>
<organism evidence="13 14">
    <name type="scientific">Tropilaelaps mercedesae</name>
    <dbReference type="NCBI Taxonomy" id="418985"/>
    <lineage>
        <taxon>Eukaryota</taxon>
        <taxon>Metazoa</taxon>
        <taxon>Ecdysozoa</taxon>
        <taxon>Arthropoda</taxon>
        <taxon>Chelicerata</taxon>
        <taxon>Arachnida</taxon>
        <taxon>Acari</taxon>
        <taxon>Parasitiformes</taxon>
        <taxon>Mesostigmata</taxon>
        <taxon>Gamasina</taxon>
        <taxon>Dermanyssoidea</taxon>
        <taxon>Laelapidae</taxon>
        <taxon>Tropilaelaps</taxon>
    </lineage>
</organism>
<evidence type="ECO:0000256" key="6">
    <source>
        <dbReference type="ARBA" id="ARBA00022989"/>
    </source>
</evidence>
<evidence type="ECO:0000259" key="12">
    <source>
        <dbReference type="PROSITE" id="PS50866"/>
    </source>
</evidence>
<gene>
    <name evidence="13" type="ORF">BIW11_01790</name>
</gene>